<name>A0ABP0QXZ3_9DINO</name>
<feature type="non-terminal residue" evidence="10">
    <location>
        <position position="1220"/>
    </location>
</feature>
<feature type="region of interest" description="Disordered" evidence="8">
    <location>
        <begin position="541"/>
        <end position="560"/>
    </location>
</feature>
<feature type="transmembrane region" description="Helical" evidence="9">
    <location>
        <begin position="1100"/>
        <end position="1127"/>
    </location>
</feature>
<dbReference type="Pfam" id="PF01040">
    <property type="entry name" value="UbiA"/>
    <property type="match status" value="1"/>
</dbReference>
<evidence type="ECO:0000256" key="8">
    <source>
        <dbReference type="SAM" id="MobiDB-lite"/>
    </source>
</evidence>
<evidence type="ECO:0000313" key="10">
    <source>
        <dbReference type="EMBL" id="CAK9092423.1"/>
    </source>
</evidence>
<comment type="caution">
    <text evidence="10">The sequence shown here is derived from an EMBL/GenBank/DDBJ whole genome shotgun (WGS) entry which is preliminary data.</text>
</comment>
<feature type="compositionally biased region" description="Polar residues" evidence="8">
    <location>
        <begin position="628"/>
        <end position="644"/>
    </location>
</feature>
<sequence>MDLNFGQDFKHPQTRQMIIGMVKKFRPWKLIMGISCVLWNLFNENLNYPSPERQALLQRLREEEYVLVEFAAQLAWLQMEEGRLFLIENPVKSRLWSLPCIEALMSHYGVWTSTTDAGAWGAEIDDKPVIKGLRFIGNQPGLDHVLNKRLTPAQREYCTTIQGKMTKASQVYPDHLVCAVLTELRAWVHQFEPYRFALPQMVYAVVPAQPVADLTLWQPVVEEVERRWQNTTRRPFYIEPTEPLGHQIHQLTRMDLCRIQAVSKPTMRRLLMDANYDYSHRAAFLEYNDSSRSFECEDLASIQFPKQKFAKPVRLAIFCYGTVPNVDAPKQPDDDEDNPRLPLPELPTDITFPGLPAGIPPESRRLVARLHCNLGHPNSTEMARMIAYYGGAPASVMTCIQCLHCATCERLRPPQKARPSTMPQLAMAVGQFGDQVQMDIFFTKTVDARTIPILGMIDRATGFHQGGLLPSRDSSEVFDLIHQIWLRPYGLPYRILADEDRVFEKNLEDHTGPAPPEDQPDPIMAPDTPGTIAAEPVQDFVMPLGPAPSTPAPPPSLPVERHPSVRLEMAQARTQIESPTYQQFNQNTVVNQYRFGDLPQPRTPSQRGRSRSRGVETKQSKQLKPPTGDQTSSLPVVMDQQTGTPAALPPVPNQDQPSDSKAPETNLAKQPDTQAQLDSQDDAPAVQPEPPDTGVFQETPAPEHSMAAEQLDAPQTEHLSDHFNRKRLLRSRAVYRDKNRNVGSQPDDERSLPLYLLPPDDGLIRKTNCWKAKAYQVTGNIYGLPNAPRLWAQEVVGRLEKCGYERHSFDKMLFMKFTKPDLEGNRQILSLILVYVDDFLGTYRQDYDPSEVYQAFKWGSINTIQENVAVTFKGKELTLLRNAKGRFTLKVTMKSFIDEIEQRSLARGRMQADLTLSPEERTEFRSISGCLQWASTQARPDVSAVVSLTNGSNIDASHLKTLYETAAYLKSTATDGLLFQDIAMNAGTVLLTYTDASWANAAKGGSQLGILVTDLGGRPSFLEGLITALRPWTFPAILGPQLVLLAVLKSVLRHPLPGYTVVFALLVALIAIQAAANLVNSYMDFKKGIDKSETAGDRTLVDGLVSFTTLKVLGLLCLGFWLCFFGWSVVATNYSSTVLGWATLGTCLALGYTAGPAPLKYLGLGDLTVLICFGPGVLAYSSEILVGSVPSAGLVLTLPAALYVVAILHANNYRDIEADR</sequence>
<proteinExistence type="predicted"/>
<dbReference type="PANTHER" id="PTHR13929">
    <property type="entry name" value="1,4-DIHYDROXY-2-NAPHTHOATE OCTAPRENYLTRANSFERASE"/>
    <property type="match status" value="1"/>
</dbReference>
<dbReference type="Proteomes" id="UP001642464">
    <property type="component" value="Unassembled WGS sequence"/>
</dbReference>
<evidence type="ECO:0000256" key="5">
    <source>
        <dbReference type="ARBA" id="ARBA00022692"/>
    </source>
</evidence>
<feature type="transmembrane region" description="Helical" evidence="9">
    <location>
        <begin position="1056"/>
        <end position="1079"/>
    </location>
</feature>
<evidence type="ECO:0000256" key="1">
    <source>
        <dbReference type="ARBA" id="ARBA00004141"/>
    </source>
</evidence>
<comment type="pathway">
    <text evidence="2">Quinol/quinone metabolism; menaquinone biosynthesis.</text>
</comment>
<reference evidence="10 11" key="1">
    <citation type="submission" date="2024-02" db="EMBL/GenBank/DDBJ databases">
        <authorList>
            <person name="Chen Y."/>
            <person name="Shah S."/>
            <person name="Dougan E. K."/>
            <person name="Thang M."/>
            <person name="Chan C."/>
        </authorList>
    </citation>
    <scope>NUCLEOTIDE SEQUENCE [LARGE SCALE GENOMIC DNA]</scope>
</reference>
<feature type="transmembrane region" description="Helical" evidence="9">
    <location>
        <begin position="1192"/>
        <end position="1210"/>
    </location>
</feature>
<organism evidence="10 11">
    <name type="scientific">Durusdinium trenchii</name>
    <dbReference type="NCBI Taxonomy" id="1381693"/>
    <lineage>
        <taxon>Eukaryota</taxon>
        <taxon>Sar</taxon>
        <taxon>Alveolata</taxon>
        <taxon>Dinophyceae</taxon>
        <taxon>Suessiales</taxon>
        <taxon>Symbiodiniaceae</taxon>
        <taxon>Durusdinium</taxon>
    </lineage>
</organism>
<evidence type="ECO:0000256" key="7">
    <source>
        <dbReference type="ARBA" id="ARBA00023136"/>
    </source>
</evidence>
<dbReference type="Gene3D" id="1.10.357.140">
    <property type="entry name" value="UbiA prenyltransferase"/>
    <property type="match status" value="1"/>
</dbReference>
<keyword evidence="6 9" id="KW-1133">Transmembrane helix</keyword>
<dbReference type="EMBL" id="CAXAMM010040317">
    <property type="protein sequence ID" value="CAK9092423.1"/>
    <property type="molecule type" value="Genomic_DNA"/>
</dbReference>
<dbReference type="CDD" id="cd13962">
    <property type="entry name" value="PT_UbiA_UBIAD1"/>
    <property type="match status" value="1"/>
</dbReference>
<feature type="transmembrane region" description="Helical" evidence="9">
    <location>
        <begin position="1133"/>
        <end position="1154"/>
    </location>
</feature>
<keyword evidence="7 9" id="KW-0472">Membrane</keyword>
<feature type="compositionally biased region" description="Polar residues" evidence="8">
    <location>
        <begin position="667"/>
        <end position="678"/>
    </location>
</feature>
<keyword evidence="11" id="KW-1185">Reference proteome</keyword>
<dbReference type="InterPro" id="IPR026046">
    <property type="entry name" value="UBIAD1"/>
</dbReference>
<keyword evidence="5 9" id="KW-0812">Transmembrane</keyword>
<protein>
    <submittedName>
        <fullName evidence="10">UbiA prenyltransferase domain-containing protein 1</fullName>
    </submittedName>
</protein>
<evidence type="ECO:0000313" key="11">
    <source>
        <dbReference type="Proteomes" id="UP001642464"/>
    </source>
</evidence>
<evidence type="ECO:0000256" key="9">
    <source>
        <dbReference type="SAM" id="Phobius"/>
    </source>
</evidence>
<feature type="region of interest" description="Disordered" evidence="8">
    <location>
        <begin position="595"/>
        <end position="699"/>
    </location>
</feature>
<evidence type="ECO:0000256" key="6">
    <source>
        <dbReference type="ARBA" id="ARBA00022989"/>
    </source>
</evidence>
<comment type="subcellular location">
    <subcellularLocation>
        <location evidence="1">Membrane</location>
        <topology evidence="1">Multi-pass membrane protein</topology>
    </subcellularLocation>
</comment>
<dbReference type="SUPFAM" id="SSF53098">
    <property type="entry name" value="Ribonuclease H-like"/>
    <property type="match status" value="1"/>
</dbReference>
<dbReference type="PANTHER" id="PTHR13929:SF0">
    <property type="entry name" value="UBIA PRENYLTRANSFERASE DOMAIN-CONTAINING PROTEIN 1"/>
    <property type="match status" value="1"/>
</dbReference>
<accession>A0ABP0QXZ3</accession>
<evidence type="ECO:0000256" key="2">
    <source>
        <dbReference type="ARBA" id="ARBA00004863"/>
    </source>
</evidence>
<keyword evidence="4" id="KW-0808">Transferase</keyword>
<evidence type="ECO:0000256" key="4">
    <source>
        <dbReference type="ARBA" id="ARBA00022679"/>
    </source>
</evidence>
<dbReference type="InterPro" id="IPR000537">
    <property type="entry name" value="UbiA_prenyltransferase"/>
</dbReference>
<dbReference type="InterPro" id="IPR012337">
    <property type="entry name" value="RNaseH-like_sf"/>
</dbReference>
<keyword evidence="3" id="KW-0474">Menaquinone biosynthesis</keyword>
<evidence type="ECO:0000256" key="3">
    <source>
        <dbReference type="ARBA" id="ARBA00022428"/>
    </source>
</evidence>
<dbReference type="InterPro" id="IPR044878">
    <property type="entry name" value="UbiA_sf"/>
</dbReference>
<feature type="compositionally biased region" description="Pro residues" evidence="8">
    <location>
        <begin position="545"/>
        <end position="557"/>
    </location>
</feature>
<gene>
    <name evidence="10" type="ORF">SCF082_LOCUS43494</name>
</gene>